<dbReference type="Pfam" id="PF03747">
    <property type="entry name" value="ADP_ribosyl_GH"/>
    <property type="match status" value="1"/>
</dbReference>
<dbReference type="Proteomes" id="UP001224674">
    <property type="component" value="Chromosome"/>
</dbReference>
<dbReference type="AlphaFoldDB" id="A0AAJ6AHJ0"/>
<dbReference type="InterPro" id="IPR050792">
    <property type="entry name" value="ADP-ribosylglycohydrolase"/>
</dbReference>
<proteinExistence type="inferred from homology"/>
<keyword evidence="2" id="KW-0378">Hydrolase</keyword>
<dbReference type="InterPro" id="IPR005502">
    <property type="entry name" value="Ribosyl_crysJ1"/>
</dbReference>
<dbReference type="SUPFAM" id="SSF101478">
    <property type="entry name" value="ADP-ribosylglycohydrolase"/>
    <property type="match status" value="1"/>
</dbReference>
<evidence type="ECO:0000256" key="3">
    <source>
        <dbReference type="SAM" id="MobiDB-lite"/>
    </source>
</evidence>
<dbReference type="EMBL" id="CP122566">
    <property type="protein sequence ID" value="WGH93395.1"/>
    <property type="molecule type" value="Genomic_DNA"/>
</dbReference>
<dbReference type="PANTHER" id="PTHR16222">
    <property type="entry name" value="ADP-RIBOSYLGLYCOHYDROLASE"/>
    <property type="match status" value="1"/>
</dbReference>
<accession>A0AAJ6AHJ0</accession>
<gene>
    <name evidence="4" type="ORF">QDX21_00815</name>
</gene>
<evidence type="ECO:0000313" key="4">
    <source>
        <dbReference type="EMBL" id="WGH93395.1"/>
    </source>
</evidence>
<reference evidence="4 5" key="1">
    <citation type="submission" date="2023-03" db="EMBL/GenBank/DDBJ databases">
        <title>Complete genome sequences of several Auritidibacter ignavus strains isolated from ear infections.</title>
        <authorList>
            <person name="Baehr T."/>
            <person name="Baumhoegger A.M."/>
        </authorList>
    </citation>
    <scope>NUCLEOTIDE SEQUENCE [LARGE SCALE GENOMIC DNA]</scope>
    <source>
        <strain evidence="4 5">BABAE-6</strain>
    </source>
</reference>
<protein>
    <submittedName>
        <fullName evidence="4">ADP-ribosylglycohydrolase family protein</fullName>
    </submittedName>
</protein>
<dbReference type="PANTHER" id="PTHR16222:SF24">
    <property type="entry name" value="ADP-RIBOSYLHYDROLASE ARH3"/>
    <property type="match status" value="1"/>
</dbReference>
<dbReference type="InterPro" id="IPR036705">
    <property type="entry name" value="Ribosyl_crysJ1_sf"/>
</dbReference>
<dbReference type="Gene3D" id="1.10.4080.10">
    <property type="entry name" value="ADP-ribosylation/Crystallin J1"/>
    <property type="match status" value="1"/>
</dbReference>
<evidence type="ECO:0000256" key="2">
    <source>
        <dbReference type="ARBA" id="ARBA00022801"/>
    </source>
</evidence>
<sequence length="371" mass="39915">MSGQDKLSDVCALSSTDPGPDPNMPDHGAVTAADRIRATLHSGAVGDALGYRCSWEQGTKSSSSPLAISDDTQMSLYVMDGLLEVMEWAAEGSAADPPATVWLAMLRWYRSQRGDFPEDTPRPLLRWIDADDQPLGHERHPDPVCLSGLEHTQMRLINRVANPDAVTATAVSRATGYAMLPDIDHRLRVSLVRQSVVLTHGSTTAWVSAAVFALILTELLAGSDLDRAVHQALEYLRQENSAEEQLSAVLAQISRYTEQPTLSPGRDADHPQRVPADRVLACALGMVATNPSGSLGVLADQLFDCLGQAPHEDLSTLGSITGQLLGARDGHLPHHRRSDLESGLVAGQVAVLDEMATRWLKFTEPLLGATG</sequence>
<evidence type="ECO:0000313" key="5">
    <source>
        <dbReference type="Proteomes" id="UP001224674"/>
    </source>
</evidence>
<dbReference type="GO" id="GO:0016787">
    <property type="term" value="F:hydrolase activity"/>
    <property type="evidence" value="ECO:0007669"/>
    <property type="project" value="UniProtKB-KW"/>
</dbReference>
<evidence type="ECO:0000256" key="1">
    <source>
        <dbReference type="ARBA" id="ARBA00010702"/>
    </source>
</evidence>
<name>A0AAJ6AHJ0_9MICC</name>
<dbReference type="RefSeq" id="WP_279674912.1">
    <property type="nucleotide sequence ID" value="NZ_CP122566.1"/>
</dbReference>
<comment type="similarity">
    <text evidence="1">Belongs to the ADP-ribosylglycohydrolase family.</text>
</comment>
<feature type="region of interest" description="Disordered" evidence="3">
    <location>
        <begin position="1"/>
        <end position="29"/>
    </location>
</feature>
<organism evidence="4 5">
    <name type="scientific">Auritidibacter ignavus</name>
    <dbReference type="NCBI Taxonomy" id="678932"/>
    <lineage>
        <taxon>Bacteria</taxon>
        <taxon>Bacillati</taxon>
        <taxon>Actinomycetota</taxon>
        <taxon>Actinomycetes</taxon>
        <taxon>Micrococcales</taxon>
        <taxon>Micrococcaceae</taxon>
        <taxon>Auritidibacter</taxon>
    </lineage>
</organism>
<keyword evidence="5" id="KW-1185">Reference proteome</keyword>